<evidence type="ECO:0000256" key="2">
    <source>
        <dbReference type="SAM" id="Phobius"/>
    </source>
</evidence>
<accession>A0A6V7RVR0</accession>
<organism evidence="3 4">
    <name type="scientific">Plasmodium vinckei lentum</name>
    <dbReference type="NCBI Taxonomy" id="138297"/>
    <lineage>
        <taxon>Eukaryota</taxon>
        <taxon>Sar</taxon>
        <taxon>Alveolata</taxon>
        <taxon>Apicomplexa</taxon>
        <taxon>Aconoidasida</taxon>
        <taxon>Haemosporida</taxon>
        <taxon>Plasmodiidae</taxon>
        <taxon>Plasmodium</taxon>
        <taxon>Plasmodium (Vinckeia)</taxon>
    </lineage>
</organism>
<sequence>MKANILKYVLFSIIICSFEYSQNGSDFVNERSIYLEKNIKKFGNNRALADADNKFDLNDFYNSTLDLANQFSDYIGDDKEVKNLRNVIDSHVKKHKESNTAPNLNNVNEETKKIIHKLQREIEEAKNELDNKRGRGLTIQSSQDKKTTKNDKNISESKHEDLKKFKIKGNLLKGIHNALSSSDNNELNDNSEIKKIKKKMLVKVMSLIGFSLALLITGGTLVPMMFLISLTSYDIIKKMIKVFRMESNNPQTQEH</sequence>
<name>A0A6V7RVR0_PLAVN</name>
<evidence type="ECO:0000313" key="3">
    <source>
        <dbReference type="EMBL" id="CAD2085026.1"/>
    </source>
</evidence>
<dbReference type="EMBL" id="LR865365">
    <property type="protein sequence ID" value="CAD2085026.1"/>
    <property type="molecule type" value="Genomic_DNA"/>
</dbReference>
<keyword evidence="2" id="KW-1133">Transmembrane helix</keyword>
<reference evidence="3 4" key="1">
    <citation type="submission" date="2020-08" db="EMBL/GenBank/DDBJ databases">
        <authorList>
            <person name="Ramaprasad A."/>
        </authorList>
    </citation>
    <scope>NUCLEOTIDE SEQUENCE [LARGE SCALE GENOMIC DNA]</scope>
</reference>
<keyword evidence="2" id="KW-0472">Membrane</keyword>
<feature type="compositionally biased region" description="Basic and acidic residues" evidence="1">
    <location>
        <begin position="143"/>
        <end position="157"/>
    </location>
</feature>
<gene>
    <name evidence="3" type="ORF">PVLDE_0300040</name>
</gene>
<dbReference type="InterPro" id="IPR006484">
    <property type="entry name" value="PYST_B"/>
</dbReference>
<feature type="transmembrane region" description="Helical" evidence="2">
    <location>
        <begin position="204"/>
        <end position="228"/>
    </location>
</feature>
<protein>
    <submittedName>
        <fullName evidence="3">Fam-b protein</fullName>
    </submittedName>
</protein>
<feature type="region of interest" description="Disordered" evidence="1">
    <location>
        <begin position="126"/>
        <end position="157"/>
    </location>
</feature>
<dbReference type="VEuPathDB" id="PlasmoDB:PVLDE_0300040"/>
<dbReference type="Pfam" id="PF09592">
    <property type="entry name" value="DUF2031"/>
    <property type="match status" value="1"/>
</dbReference>
<keyword evidence="2" id="KW-0812">Transmembrane</keyword>
<proteinExistence type="predicted"/>
<dbReference type="AlphaFoldDB" id="A0A6V7RVR0"/>
<dbReference type="NCBIfam" id="TIGR01597">
    <property type="entry name" value="PYST-B"/>
    <property type="match status" value="1"/>
</dbReference>
<dbReference type="Proteomes" id="UP000515308">
    <property type="component" value="Chromosome PVLDE_03"/>
</dbReference>
<evidence type="ECO:0000313" key="4">
    <source>
        <dbReference type="Proteomes" id="UP000515308"/>
    </source>
</evidence>
<evidence type="ECO:0000256" key="1">
    <source>
        <dbReference type="SAM" id="MobiDB-lite"/>
    </source>
</evidence>